<reference evidence="3 4" key="1">
    <citation type="submission" date="2015-12" db="EMBL/GenBank/DDBJ databases">
        <title>Genome sequence of Tistrella mobilis MCCC 1A02139.</title>
        <authorList>
            <person name="Lu L."/>
            <person name="Lai Q."/>
            <person name="Shao Z."/>
            <person name="Qian P."/>
        </authorList>
    </citation>
    <scope>NUCLEOTIDE SEQUENCE [LARGE SCALE GENOMIC DNA]</scope>
    <source>
        <strain evidence="3 4">MCCC 1A02139</strain>
    </source>
</reference>
<dbReference type="PANTHER" id="PTHR43767:SF1">
    <property type="entry name" value="NONRIBOSOMAL PEPTIDE SYNTHASE PES1 (EUROFUNG)-RELATED"/>
    <property type="match status" value="1"/>
</dbReference>
<dbReference type="InterPro" id="IPR050237">
    <property type="entry name" value="ATP-dep_AMP-bd_enzyme"/>
</dbReference>
<keyword evidence="3" id="KW-0436">Ligase</keyword>
<dbReference type="Gene3D" id="3.30.300.30">
    <property type="match status" value="1"/>
</dbReference>
<dbReference type="InterPro" id="IPR042099">
    <property type="entry name" value="ANL_N_sf"/>
</dbReference>
<dbReference type="InterPro" id="IPR020845">
    <property type="entry name" value="AMP-binding_CS"/>
</dbReference>
<organism evidence="3 4">
    <name type="scientific">Tistrella mobilis</name>
    <dbReference type="NCBI Taxonomy" id="171437"/>
    <lineage>
        <taxon>Bacteria</taxon>
        <taxon>Pseudomonadati</taxon>
        <taxon>Pseudomonadota</taxon>
        <taxon>Alphaproteobacteria</taxon>
        <taxon>Geminicoccales</taxon>
        <taxon>Geminicoccaceae</taxon>
        <taxon>Tistrella</taxon>
    </lineage>
</organism>
<dbReference type="InterPro" id="IPR025110">
    <property type="entry name" value="AMP-bd_C"/>
</dbReference>
<dbReference type="GO" id="GO:0016878">
    <property type="term" value="F:acid-thiol ligase activity"/>
    <property type="evidence" value="ECO:0007669"/>
    <property type="project" value="UniProtKB-ARBA"/>
</dbReference>
<comment type="caution">
    <text evidence="3">The sequence shown here is derived from an EMBL/GenBank/DDBJ whole genome shotgun (WGS) entry which is preliminary data.</text>
</comment>
<dbReference type="SUPFAM" id="SSF56801">
    <property type="entry name" value="Acetyl-CoA synthetase-like"/>
    <property type="match status" value="1"/>
</dbReference>
<dbReference type="RefSeq" id="WP_062769384.1">
    <property type="nucleotide sequence ID" value="NZ_CP121045.1"/>
</dbReference>
<dbReference type="PROSITE" id="PS00455">
    <property type="entry name" value="AMP_BINDING"/>
    <property type="match status" value="1"/>
</dbReference>
<feature type="domain" description="AMP-dependent synthetase/ligase" evidence="1">
    <location>
        <begin position="24"/>
        <end position="367"/>
    </location>
</feature>
<evidence type="ECO:0000259" key="2">
    <source>
        <dbReference type="Pfam" id="PF13193"/>
    </source>
</evidence>
<dbReference type="InterPro" id="IPR045851">
    <property type="entry name" value="AMP-bd_C_sf"/>
</dbReference>
<gene>
    <name evidence="3" type="ORF">AUP44_15385</name>
</gene>
<proteinExistence type="predicted"/>
<name>A0A162JUL4_9PROT</name>
<dbReference type="EMBL" id="LPZR01000213">
    <property type="protein sequence ID" value="KYO49912.1"/>
    <property type="molecule type" value="Genomic_DNA"/>
</dbReference>
<dbReference type="Gene3D" id="3.40.50.12780">
    <property type="entry name" value="N-terminal domain of ligase-like"/>
    <property type="match status" value="1"/>
</dbReference>
<evidence type="ECO:0000313" key="3">
    <source>
        <dbReference type="EMBL" id="KYO49912.1"/>
    </source>
</evidence>
<dbReference type="GeneID" id="97240502"/>
<feature type="domain" description="AMP-binding enzyme C-terminal" evidence="2">
    <location>
        <begin position="423"/>
        <end position="497"/>
    </location>
</feature>
<dbReference type="PANTHER" id="PTHR43767">
    <property type="entry name" value="LONG-CHAIN-FATTY-ACID--COA LIGASE"/>
    <property type="match status" value="1"/>
</dbReference>
<dbReference type="Proteomes" id="UP000075787">
    <property type="component" value="Unassembled WGS sequence"/>
</dbReference>
<dbReference type="Pfam" id="PF00501">
    <property type="entry name" value="AMP-binding"/>
    <property type="match status" value="1"/>
</dbReference>
<dbReference type="InterPro" id="IPR000873">
    <property type="entry name" value="AMP-dep_synth/lig_dom"/>
</dbReference>
<accession>A0A162JUL4</accession>
<dbReference type="OrthoDB" id="9803968at2"/>
<sequence length="513" mass="55230">MPQPQLIPPEIPGEAFIGFARRLATNAARFPGAPAVIDENRRLDWGSFAELVARIAGGLRMLGIGRGDMVATLASNSVEHIAVYCAIIHAGACVVPLPWSATEAALQLMLKDCGARILFASAAHADTARKLGAEELVMVETLENWISWARPIQPVDVQPTALINMIYSSGTTGAPKGIVHDQRFRARQAGRVAQYGVRPGARSLISTPLYSNTTLFLALPTLASGATLISMSRFDTTRFLEVAQVEHVTHAVLVPVQYTRLMDTPGFDAANLSAFICKFSTSAPLPAAMKAQVMARWPGNLIELYGMTEGGVSVMLDCAAHPDKLDTVGRPSPGADIRIIDEDGNELPPGAFGEIVGRSGAMMQRYHNQPEKTAEIIWRSPEGLDFIRSGDMGRFDADGFLQLLDRKKDMIISGGFNIYATDLEAALRSHPAVADVAVIGVPSDAWGETPLGLVVLRSGHDATPQALCDHANAQLGKTQRLSAVELRDSLPRSEIGKVLKRELRAPYWAKATA</sequence>
<protein>
    <submittedName>
        <fullName evidence="3">4-coumarate--CoA ligase</fullName>
    </submittedName>
</protein>
<dbReference type="AlphaFoldDB" id="A0A162JUL4"/>
<evidence type="ECO:0000313" key="4">
    <source>
        <dbReference type="Proteomes" id="UP000075787"/>
    </source>
</evidence>
<dbReference type="Pfam" id="PF13193">
    <property type="entry name" value="AMP-binding_C"/>
    <property type="match status" value="1"/>
</dbReference>
<evidence type="ECO:0000259" key="1">
    <source>
        <dbReference type="Pfam" id="PF00501"/>
    </source>
</evidence>